<dbReference type="PANTHER" id="PTHR12526">
    <property type="entry name" value="GLYCOSYLTRANSFERASE"/>
    <property type="match status" value="1"/>
</dbReference>
<feature type="domain" description="Glycosyl transferase family 1" evidence="4">
    <location>
        <begin position="151"/>
        <end position="315"/>
    </location>
</feature>
<keyword evidence="3" id="KW-0808">Transferase</keyword>
<dbReference type="Proteomes" id="UP000596427">
    <property type="component" value="Chromosome"/>
</dbReference>
<dbReference type="SUPFAM" id="SSF53756">
    <property type="entry name" value="UDP-Glycosyltransferase/glycogen phosphorylase"/>
    <property type="match status" value="1"/>
</dbReference>
<feature type="domain" description="Glycosyltransferase subfamily 4-like N-terminal" evidence="5">
    <location>
        <begin position="6"/>
        <end position="140"/>
    </location>
</feature>
<evidence type="ECO:0000256" key="2">
    <source>
        <dbReference type="ARBA" id="ARBA00022676"/>
    </source>
</evidence>
<protein>
    <submittedName>
        <fullName evidence="6">Glycosyltransferase family 4 protein</fullName>
    </submittedName>
</protein>
<dbReference type="Gene3D" id="3.40.50.2000">
    <property type="entry name" value="Glycogen Phosphorylase B"/>
    <property type="match status" value="2"/>
</dbReference>
<evidence type="ECO:0000256" key="3">
    <source>
        <dbReference type="ARBA" id="ARBA00022679"/>
    </source>
</evidence>
<evidence type="ECO:0000256" key="1">
    <source>
        <dbReference type="ARBA" id="ARBA00009481"/>
    </source>
</evidence>
<keyword evidence="2" id="KW-0328">Glycosyltransferase</keyword>
<accession>A0A974PML1</accession>
<dbReference type="InterPro" id="IPR001296">
    <property type="entry name" value="Glyco_trans_1"/>
</dbReference>
<dbReference type="InterPro" id="IPR028098">
    <property type="entry name" value="Glyco_trans_4-like_N"/>
</dbReference>
<dbReference type="PANTHER" id="PTHR12526:SF640">
    <property type="entry name" value="COLANIC ACID BIOSYNTHESIS GLYCOSYLTRANSFERASE WCAL-RELATED"/>
    <property type="match status" value="1"/>
</dbReference>
<evidence type="ECO:0000313" key="6">
    <source>
        <dbReference type="EMBL" id="QRG05971.1"/>
    </source>
</evidence>
<keyword evidence="7" id="KW-1185">Reference proteome</keyword>
<dbReference type="Pfam" id="PF00534">
    <property type="entry name" value="Glycos_transf_1"/>
    <property type="match status" value="1"/>
</dbReference>
<evidence type="ECO:0000259" key="4">
    <source>
        <dbReference type="Pfam" id="PF00534"/>
    </source>
</evidence>
<dbReference type="CDD" id="cd03801">
    <property type="entry name" value="GT4_PimA-like"/>
    <property type="match status" value="1"/>
</dbReference>
<dbReference type="KEGG" id="xdi:EZH22_23630"/>
<proteinExistence type="inferred from homology"/>
<dbReference type="GO" id="GO:0016757">
    <property type="term" value="F:glycosyltransferase activity"/>
    <property type="evidence" value="ECO:0007669"/>
    <property type="project" value="UniProtKB-KW"/>
</dbReference>
<dbReference type="Pfam" id="PF13439">
    <property type="entry name" value="Glyco_transf_4"/>
    <property type="match status" value="1"/>
</dbReference>
<sequence length="343" mass="37643">MPQAETRVITLDHPAAMEFDSTQSQEIIRIGIGVTRASVRNALFNAAAIIRAPRWQPDVILNGHVVTGPAATVLARRYRARNVLYTFGKEVAGRPEMTAWTLRRSDAGIAVSDFTRSLVVEAFGGRPLPCPVSVIHPGVEVPPAPETHSTVRPTILTTARLRDWYKGHDRILEALPTVLQSIPDAQWIVIGDGPIRPVLEERTRRLNLGDSVRFLGAVSDEERDRWLASANVFAMPARYPKGEIGGEGFPVVYLEAAAWALPAIAGNVGGPREAVLNDQTGLLVNPESSNEIAHALIRLLSDPTYARRLGKQARSRVEDGFRWEQVGAQLENVLRATIGVDRR</sequence>
<dbReference type="EMBL" id="CP063362">
    <property type="protein sequence ID" value="QRG05971.1"/>
    <property type="molecule type" value="Genomic_DNA"/>
</dbReference>
<comment type="similarity">
    <text evidence="1">Belongs to the glycosyltransferase group 1 family. Glycosyltransferase 4 subfamily.</text>
</comment>
<organism evidence="6 7">
    <name type="scientific">Xanthobacter dioxanivorans</name>
    <dbReference type="NCBI Taxonomy" id="2528964"/>
    <lineage>
        <taxon>Bacteria</taxon>
        <taxon>Pseudomonadati</taxon>
        <taxon>Pseudomonadota</taxon>
        <taxon>Alphaproteobacteria</taxon>
        <taxon>Hyphomicrobiales</taxon>
        <taxon>Xanthobacteraceae</taxon>
        <taxon>Xanthobacter</taxon>
    </lineage>
</organism>
<evidence type="ECO:0000259" key="5">
    <source>
        <dbReference type="Pfam" id="PF13439"/>
    </source>
</evidence>
<reference evidence="6 7" key="1">
    <citation type="submission" date="2020-10" db="EMBL/GenBank/DDBJ databases">
        <title>Degradation of 1,4-Dioxane by Xanthobacter sp. YN2, via a Novel Group-2 Soluble Di-Iron Monooxygenase.</title>
        <authorList>
            <person name="Ma F."/>
            <person name="Wang Y."/>
            <person name="Yang J."/>
            <person name="Guo H."/>
            <person name="Su D."/>
            <person name="Yu L."/>
        </authorList>
    </citation>
    <scope>NUCLEOTIDE SEQUENCE [LARGE SCALE GENOMIC DNA]</scope>
    <source>
        <strain evidence="6 7">YN2</strain>
    </source>
</reference>
<dbReference type="AlphaFoldDB" id="A0A974PML1"/>
<name>A0A974PML1_9HYPH</name>
<evidence type="ECO:0000313" key="7">
    <source>
        <dbReference type="Proteomes" id="UP000596427"/>
    </source>
</evidence>
<gene>
    <name evidence="6" type="ORF">EZH22_23630</name>
</gene>